<protein>
    <submittedName>
        <fullName evidence="2">Stage II sporulation protein M</fullName>
    </submittedName>
</protein>
<evidence type="ECO:0000313" key="3">
    <source>
        <dbReference type="Proteomes" id="UP000036756"/>
    </source>
</evidence>
<keyword evidence="1" id="KW-0812">Transmembrane</keyword>
<dbReference type="Pfam" id="PF01944">
    <property type="entry name" value="SpoIIM"/>
    <property type="match status" value="1"/>
</dbReference>
<dbReference type="Proteomes" id="UP000036756">
    <property type="component" value="Unassembled WGS sequence"/>
</dbReference>
<feature type="transmembrane region" description="Helical" evidence="1">
    <location>
        <begin position="138"/>
        <end position="158"/>
    </location>
</feature>
<dbReference type="EMBL" id="LFVU01000027">
    <property type="protein sequence ID" value="KMT21362.1"/>
    <property type="molecule type" value="Genomic_DNA"/>
</dbReference>
<evidence type="ECO:0000256" key="1">
    <source>
        <dbReference type="SAM" id="Phobius"/>
    </source>
</evidence>
<name>A0A0J8D682_CLOCY</name>
<gene>
    <name evidence="2" type="primary">spoIIM</name>
    <name evidence="2" type="ORF">CLCY_2c01220</name>
</gene>
<dbReference type="RefSeq" id="WP_048570805.1">
    <property type="nucleotide sequence ID" value="NZ_LFVU01000027.1"/>
</dbReference>
<dbReference type="AlphaFoldDB" id="A0A0J8D682"/>
<feature type="transmembrane region" description="Helical" evidence="1">
    <location>
        <begin position="18"/>
        <end position="38"/>
    </location>
</feature>
<reference evidence="2 3" key="1">
    <citation type="submission" date="2015-06" db="EMBL/GenBank/DDBJ databases">
        <title>Draft genome sequence of the purine-degrading Clostridium cylindrosporum HC-1 (DSM 605).</title>
        <authorList>
            <person name="Poehlein A."/>
            <person name="Schiel-Bengelsdorf B."/>
            <person name="Bengelsdorf F."/>
            <person name="Daniel R."/>
            <person name="Duerre P."/>
        </authorList>
    </citation>
    <scope>NUCLEOTIDE SEQUENCE [LARGE SCALE GENOMIC DNA]</scope>
    <source>
        <strain evidence="2 3">DSM 605</strain>
    </source>
</reference>
<dbReference type="NCBIfam" id="TIGR02831">
    <property type="entry name" value="spo_II_M"/>
    <property type="match status" value="1"/>
</dbReference>
<feature type="transmembrane region" description="Helical" evidence="1">
    <location>
        <begin position="109"/>
        <end position="132"/>
    </location>
</feature>
<evidence type="ECO:0000313" key="2">
    <source>
        <dbReference type="EMBL" id="KMT21362.1"/>
    </source>
</evidence>
<accession>A0A0J8D682</accession>
<feature type="transmembrane region" description="Helical" evidence="1">
    <location>
        <begin position="170"/>
        <end position="190"/>
    </location>
</feature>
<comment type="caution">
    <text evidence="2">The sequence shown here is derived from an EMBL/GenBank/DDBJ whole genome shotgun (WGS) entry which is preliminary data.</text>
</comment>
<dbReference type="InterPro" id="IPR002798">
    <property type="entry name" value="SpoIIM-like"/>
</dbReference>
<organism evidence="2 3">
    <name type="scientific">Clostridium cylindrosporum DSM 605</name>
    <dbReference type="NCBI Taxonomy" id="1121307"/>
    <lineage>
        <taxon>Bacteria</taxon>
        <taxon>Bacillati</taxon>
        <taxon>Bacillota</taxon>
        <taxon>Clostridia</taxon>
        <taxon>Eubacteriales</taxon>
        <taxon>Clostridiaceae</taxon>
        <taxon>Clostridium</taxon>
    </lineage>
</organism>
<dbReference type="PIRSF" id="PIRSF038973">
    <property type="entry name" value="SpoIIM"/>
    <property type="match status" value="1"/>
</dbReference>
<sequence>MGTLLNERVTRNIKENMGIYFLILLFFSVGLAIGGFAIKSLEAGEKQELLAYMNSFFKIYSGEQVSGFSIFIQSAKNNLFSILIIWALSLTIVGVPVALIVVGFRGFILGFSVGFFIESMGLKGLVFSLVGIIPQNIVYIPCILITSALSLTFSIAVIKRKRSKGFYNQGGISIVSYSTIIGTIFLITLLGSLVEGFISPTIIKALSGYFIIG</sequence>
<dbReference type="InterPro" id="IPR014196">
    <property type="entry name" value="SpoIIM"/>
</dbReference>
<feature type="transmembrane region" description="Helical" evidence="1">
    <location>
        <begin position="79"/>
        <end position="102"/>
    </location>
</feature>
<keyword evidence="3" id="KW-1185">Reference proteome</keyword>
<keyword evidence="1" id="KW-0472">Membrane</keyword>
<dbReference type="PATRIC" id="fig|1121307.3.peg.979"/>
<dbReference type="STRING" id="1121307.CLCY_2c01220"/>
<proteinExistence type="predicted"/>
<dbReference type="OrthoDB" id="1707382at2"/>
<keyword evidence="1" id="KW-1133">Transmembrane helix</keyword>